<protein>
    <submittedName>
        <fullName evidence="3">Uncharacterized protein</fullName>
    </submittedName>
</protein>
<proteinExistence type="predicted"/>
<keyword evidence="2" id="KW-0812">Transmembrane</keyword>
<evidence type="ECO:0000313" key="4">
    <source>
        <dbReference type="Proteomes" id="UP001190700"/>
    </source>
</evidence>
<feature type="compositionally biased region" description="Basic and acidic residues" evidence="1">
    <location>
        <begin position="36"/>
        <end position="59"/>
    </location>
</feature>
<comment type="caution">
    <text evidence="3">The sequence shown here is derived from an EMBL/GenBank/DDBJ whole genome shotgun (WGS) entry which is preliminary data.</text>
</comment>
<feature type="compositionally biased region" description="Basic and acidic residues" evidence="1">
    <location>
        <begin position="12"/>
        <end position="25"/>
    </location>
</feature>
<name>A0AAE0EQJ2_9CHLO</name>
<feature type="transmembrane region" description="Helical" evidence="2">
    <location>
        <begin position="174"/>
        <end position="196"/>
    </location>
</feature>
<dbReference type="AlphaFoldDB" id="A0AAE0EQJ2"/>
<evidence type="ECO:0000256" key="1">
    <source>
        <dbReference type="SAM" id="MobiDB-lite"/>
    </source>
</evidence>
<keyword evidence="2" id="KW-0472">Membrane</keyword>
<organism evidence="3 4">
    <name type="scientific">Cymbomonas tetramitiformis</name>
    <dbReference type="NCBI Taxonomy" id="36881"/>
    <lineage>
        <taxon>Eukaryota</taxon>
        <taxon>Viridiplantae</taxon>
        <taxon>Chlorophyta</taxon>
        <taxon>Pyramimonadophyceae</taxon>
        <taxon>Pyramimonadales</taxon>
        <taxon>Pyramimonadaceae</taxon>
        <taxon>Cymbomonas</taxon>
    </lineage>
</organism>
<dbReference type="Proteomes" id="UP001190700">
    <property type="component" value="Unassembled WGS sequence"/>
</dbReference>
<dbReference type="EMBL" id="LGRX02035076">
    <property type="protein sequence ID" value="KAK3236362.1"/>
    <property type="molecule type" value="Genomic_DNA"/>
</dbReference>
<keyword evidence="4" id="KW-1185">Reference proteome</keyword>
<gene>
    <name evidence="3" type="ORF">CYMTET_53496</name>
</gene>
<feature type="region of interest" description="Disordered" evidence="1">
    <location>
        <begin position="1"/>
        <end position="101"/>
    </location>
</feature>
<evidence type="ECO:0000256" key="2">
    <source>
        <dbReference type="SAM" id="Phobius"/>
    </source>
</evidence>
<evidence type="ECO:0000313" key="3">
    <source>
        <dbReference type="EMBL" id="KAK3236362.1"/>
    </source>
</evidence>
<keyword evidence="2" id="KW-1133">Transmembrane helix</keyword>
<sequence length="213" mass="23844">MSSQTRQTRKSQRQESQESTLKTDTEDGGALPERQPSVRKDTAEEKATRKEFEKSKAETTEAIASAFRENSRAPAIDIPFKHSKSSDDFFPPPNDYTPGLNKRLVAGKPRKVSAGMPYVYQKIIPQRYWQTVSGFSKAYAIKKKAGQDINAEKAPEDRHPRYSGKGKQRAFDDLWVSPNGLLLFHISLLLIGFSTFGATTRITSRPTPCCALC</sequence>
<accession>A0AAE0EQJ2</accession>
<reference evidence="3 4" key="1">
    <citation type="journal article" date="2015" name="Genome Biol. Evol.">
        <title>Comparative Genomics of a Bacterivorous Green Alga Reveals Evolutionary Causalities and Consequences of Phago-Mixotrophic Mode of Nutrition.</title>
        <authorList>
            <person name="Burns J.A."/>
            <person name="Paasch A."/>
            <person name="Narechania A."/>
            <person name="Kim E."/>
        </authorList>
    </citation>
    <scope>NUCLEOTIDE SEQUENCE [LARGE SCALE GENOMIC DNA]</scope>
    <source>
        <strain evidence="3 4">PLY_AMNH</strain>
    </source>
</reference>